<dbReference type="EMBL" id="MN740772">
    <property type="protein sequence ID" value="QHU10847.1"/>
    <property type="molecule type" value="Genomic_DNA"/>
</dbReference>
<accession>A0A6C0K2E2</accession>
<dbReference type="AlphaFoldDB" id="A0A6C0K2E2"/>
<reference evidence="1" key="1">
    <citation type="journal article" date="2020" name="Nature">
        <title>Giant virus diversity and host interactions through global metagenomics.</title>
        <authorList>
            <person name="Schulz F."/>
            <person name="Roux S."/>
            <person name="Paez-Espino D."/>
            <person name="Jungbluth S."/>
            <person name="Walsh D.A."/>
            <person name="Denef V.J."/>
            <person name="McMahon K.D."/>
            <person name="Konstantinidis K.T."/>
            <person name="Eloe-Fadrosh E.A."/>
            <person name="Kyrpides N.C."/>
            <person name="Woyke T."/>
        </authorList>
    </citation>
    <scope>NUCLEOTIDE SEQUENCE</scope>
    <source>
        <strain evidence="1">GVMAG-S-1101165-83</strain>
    </source>
</reference>
<organism evidence="1">
    <name type="scientific">viral metagenome</name>
    <dbReference type="NCBI Taxonomy" id="1070528"/>
    <lineage>
        <taxon>unclassified sequences</taxon>
        <taxon>metagenomes</taxon>
        <taxon>organismal metagenomes</taxon>
    </lineage>
</organism>
<proteinExistence type="predicted"/>
<sequence>MTQKLIDYSCCRHQHGCPLIWSPFSSEKDGRKHAAWEIFAQHYFTETTTKTIYPKFSWVKAGDKPVDFGWADQGIRGKFVKYQIFRDPCQLCGVIFGKRTKEVTSKIRKRTIHKKQLDVIEG</sequence>
<protein>
    <submittedName>
        <fullName evidence="1">Uncharacterized protein</fullName>
    </submittedName>
</protein>
<evidence type="ECO:0000313" key="1">
    <source>
        <dbReference type="EMBL" id="QHU10847.1"/>
    </source>
</evidence>
<name>A0A6C0K2E2_9ZZZZ</name>